<dbReference type="EMBL" id="JAMQON010000004">
    <property type="protein sequence ID" value="MDS0260777.1"/>
    <property type="molecule type" value="Genomic_DNA"/>
</dbReference>
<evidence type="ECO:0000259" key="1">
    <source>
        <dbReference type="Pfam" id="PF18545"/>
    </source>
</evidence>
<evidence type="ECO:0000313" key="3">
    <source>
        <dbReference type="Proteomes" id="UP001259659"/>
    </source>
</evidence>
<gene>
    <name evidence="2" type="ORF">NDI56_15320</name>
</gene>
<proteinExistence type="predicted"/>
<comment type="caution">
    <text evidence="2">The sequence shown here is derived from an EMBL/GenBank/DDBJ whole genome shotgun (WGS) entry which is preliminary data.</text>
</comment>
<name>A0ABU2FEU0_9EURY</name>
<evidence type="ECO:0000313" key="2">
    <source>
        <dbReference type="EMBL" id="MDS0260777.1"/>
    </source>
</evidence>
<protein>
    <recommendedName>
        <fullName evidence="1">Halobacterial output domain-containing protein</fullName>
    </recommendedName>
</protein>
<sequence>MNCTGDSTTGTPVVTAAPKGGSVTMAVVRAVAAVENEEPQALKPLGKVVDPEALEAIVDGESARHVTFRYCGCEVVVTESEIAVY</sequence>
<dbReference type="InterPro" id="IPR040624">
    <property type="entry name" value="HalOD1"/>
</dbReference>
<organism evidence="2 3">
    <name type="scientific">Haloarcula saliterrae</name>
    <dbReference type="NCBI Taxonomy" id="2950534"/>
    <lineage>
        <taxon>Archaea</taxon>
        <taxon>Methanobacteriati</taxon>
        <taxon>Methanobacteriota</taxon>
        <taxon>Stenosarchaea group</taxon>
        <taxon>Halobacteria</taxon>
        <taxon>Halobacteriales</taxon>
        <taxon>Haloarculaceae</taxon>
        <taxon>Haloarcula</taxon>
    </lineage>
</organism>
<feature type="domain" description="Halobacterial output" evidence="1">
    <location>
        <begin position="22"/>
        <end position="81"/>
    </location>
</feature>
<dbReference type="RefSeq" id="WP_310920536.1">
    <property type="nucleotide sequence ID" value="NZ_JAMQON010000004.1"/>
</dbReference>
<accession>A0ABU2FEU0</accession>
<reference evidence="2 3" key="1">
    <citation type="submission" date="2022-06" db="EMBL/GenBank/DDBJ databases">
        <title>Haloarcula sp. a new haloarchaeum isolate from saline soil.</title>
        <authorList>
            <person name="Strakova D."/>
            <person name="Galisteo C."/>
            <person name="Sanchez-Porro C."/>
            <person name="Ventosa A."/>
        </authorList>
    </citation>
    <scope>NUCLEOTIDE SEQUENCE [LARGE SCALE GENOMIC DNA]</scope>
    <source>
        <strain evidence="2 3">S1CR25-12</strain>
    </source>
</reference>
<dbReference type="Proteomes" id="UP001259659">
    <property type="component" value="Unassembled WGS sequence"/>
</dbReference>
<keyword evidence="3" id="KW-1185">Reference proteome</keyword>
<dbReference type="Pfam" id="PF18545">
    <property type="entry name" value="HalOD1"/>
    <property type="match status" value="1"/>
</dbReference>